<accession>U5EK30</accession>
<keyword evidence="3" id="KW-0964">Secreted</keyword>
<sequence length="140" mass="16348">MQLLLVFALVVTAASATDNWRYHTVEETTKYDQDCAKELEISNELFEKYKKYEYPDDEATHCFIRCVHKKMQLFTDETGHIANNVVRQLSQSYGDVDVEIIRTEVKKCIDPNPIDDKCKWAYKGFICFQNSNPELVKDPE</sequence>
<dbReference type="PANTHER" id="PTHR11857:SF46">
    <property type="entry name" value="GENERAL ODORANT-BINDING PROTEIN 99A-RELATED"/>
    <property type="match status" value="1"/>
</dbReference>
<evidence type="ECO:0000313" key="7">
    <source>
        <dbReference type="EMBL" id="JAB57900.1"/>
    </source>
</evidence>
<dbReference type="Gene3D" id="1.10.238.20">
    <property type="entry name" value="Pheromone/general odorant binding protein domain"/>
    <property type="match status" value="1"/>
</dbReference>
<evidence type="ECO:0000256" key="1">
    <source>
        <dbReference type="ARBA" id="ARBA00004613"/>
    </source>
</evidence>
<dbReference type="CDD" id="cd23992">
    <property type="entry name" value="PBP_GOBP"/>
    <property type="match status" value="1"/>
</dbReference>
<dbReference type="InterPro" id="IPR006170">
    <property type="entry name" value="PBP/GOBP"/>
</dbReference>
<dbReference type="EMBL" id="GANO01001971">
    <property type="protein sequence ID" value="JAB57900.1"/>
    <property type="molecule type" value="mRNA"/>
</dbReference>
<evidence type="ECO:0000256" key="5">
    <source>
        <dbReference type="ARBA" id="ARBA00023157"/>
    </source>
</evidence>
<evidence type="ECO:0000256" key="2">
    <source>
        <dbReference type="ARBA" id="ARBA00008098"/>
    </source>
</evidence>
<dbReference type="GO" id="GO:0007608">
    <property type="term" value="P:sensory perception of smell"/>
    <property type="evidence" value="ECO:0007669"/>
    <property type="project" value="TreeGrafter"/>
</dbReference>
<keyword evidence="4 6" id="KW-0732">Signal</keyword>
<feature type="signal peptide" evidence="6">
    <location>
        <begin position="1"/>
        <end position="16"/>
    </location>
</feature>
<dbReference type="PANTHER" id="PTHR11857">
    <property type="entry name" value="ODORANT BINDING PROTEIN-RELATED"/>
    <property type="match status" value="1"/>
</dbReference>
<evidence type="ECO:0000256" key="6">
    <source>
        <dbReference type="SAM" id="SignalP"/>
    </source>
</evidence>
<name>U5EK30_9DIPT</name>
<dbReference type="GO" id="GO:0005549">
    <property type="term" value="F:odorant binding"/>
    <property type="evidence" value="ECO:0007669"/>
    <property type="project" value="InterPro"/>
</dbReference>
<organism evidence="7">
    <name type="scientific">Corethrella appendiculata</name>
    <dbReference type="NCBI Taxonomy" id="1370023"/>
    <lineage>
        <taxon>Eukaryota</taxon>
        <taxon>Metazoa</taxon>
        <taxon>Ecdysozoa</taxon>
        <taxon>Arthropoda</taxon>
        <taxon>Hexapoda</taxon>
        <taxon>Insecta</taxon>
        <taxon>Pterygota</taxon>
        <taxon>Neoptera</taxon>
        <taxon>Endopterygota</taxon>
        <taxon>Diptera</taxon>
        <taxon>Nematocera</taxon>
        <taxon>Culicoidea</taxon>
        <taxon>Chaoboridae</taxon>
        <taxon>Corethrella</taxon>
    </lineage>
</organism>
<evidence type="ECO:0000256" key="3">
    <source>
        <dbReference type="ARBA" id="ARBA00022525"/>
    </source>
</evidence>
<keyword evidence="5" id="KW-1015">Disulfide bond</keyword>
<dbReference type="GO" id="GO:0005615">
    <property type="term" value="C:extracellular space"/>
    <property type="evidence" value="ECO:0007669"/>
    <property type="project" value="TreeGrafter"/>
</dbReference>
<comment type="subcellular location">
    <subcellularLocation>
        <location evidence="1">Secreted</location>
    </subcellularLocation>
</comment>
<reference evidence="7" key="1">
    <citation type="journal article" date="2014" name="Insect Biochem. Mol. Biol.">
        <title>An insight into the sialome of the frog biting fly, Corethrella appendiculata.</title>
        <authorList>
            <person name="Ribeiro J.M.C."/>
            <person name="Chagas A.C."/>
            <person name="Pham V.M."/>
            <person name="Lounibos L.P."/>
            <person name="Calvo E."/>
        </authorList>
    </citation>
    <scope>NUCLEOTIDE SEQUENCE</scope>
    <source>
        <tissue evidence="7">Salivary glands</tissue>
    </source>
</reference>
<dbReference type="SUPFAM" id="SSF47565">
    <property type="entry name" value="Insect pheromone/odorant-binding proteins"/>
    <property type="match status" value="1"/>
</dbReference>
<dbReference type="InterPro" id="IPR036728">
    <property type="entry name" value="PBP_GOBP_sf"/>
</dbReference>
<dbReference type="SMART" id="SM00708">
    <property type="entry name" value="PhBP"/>
    <property type="match status" value="1"/>
</dbReference>
<protein>
    <submittedName>
        <fullName evidence="7">Proteinral odorant-binding protein 99a obp</fullName>
    </submittedName>
</protein>
<dbReference type="Pfam" id="PF01395">
    <property type="entry name" value="PBP_GOBP"/>
    <property type="match status" value="1"/>
</dbReference>
<feature type="chain" id="PRO_5004659526" evidence="6">
    <location>
        <begin position="17"/>
        <end position="140"/>
    </location>
</feature>
<dbReference type="AlphaFoldDB" id="U5EK30"/>
<comment type="similarity">
    <text evidence="2">Belongs to the PBP/GOBP family.</text>
</comment>
<proteinExistence type="evidence at transcript level"/>
<evidence type="ECO:0000256" key="4">
    <source>
        <dbReference type="ARBA" id="ARBA00022729"/>
    </source>
</evidence>